<dbReference type="SUPFAM" id="SSF56752">
    <property type="entry name" value="D-aminoacid aminotransferase-like PLP-dependent enzymes"/>
    <property type="match status" value="1"/>
</dbReference>
<dbReference type="Gene3D" id="3.20.10.10">
    <property type="entry name" value="D-amino Acid Aminotransferase, subunit A, domain 2"/>
    <property type="match status" value="1"/>
</dbReference>
<dbReference type="GO" id="GO:0008483">
    <property type="term" value="F:transaminase activity"/>
    <property type="evidence" value="ECO:0007669"/>
    <property type="project" value="UniProtKB-KW"/>
</dbReference>
<dbReference type="Pfam" id="PF01063">
    <property type="entry name" value="Aminotran_4"/>
    <property type="match status" value="1"/>
</dbReference>
<gene>
    <name evidence="1" type="ORF">G443_001338</name>
</gene>
<dbReference type="EMBL" id="AUBJ02000001">
    <property type="protein sequence ID" value="MCP2331068.1"/>
    <property type="molecule type" value="Genomic_DNA"/>
</dbReference>
<reference evidence="1 2" key="2">
    <citation type="submission" date="2022-06" db="EMBL/GenBank/DDBJ databases">
        <title>Genomic Encyclopedia of Type Strains, Phase I: the one thousand microbial genomes (KMG-I) project.</title>
        <authorList>
            <person name="Kyrpides N."/>
        </authorList>
    </citation>
    <scope>NUCLEOTIDE SEQUENCE [LARGE SCALE GENOMIC DNA]</scope>
    <source>
        <strain evidence="1 2">DSM 43889</strain>
    </source>
</reference>
<dbReference type="InterPro" id="IPR036038">
    <property type="entry name" value="Aminotransferase-like"/>
</dbReference>
<keyword evidence="2" id="KW-1185">Reference proteome</keyword>
<name>A0ABT1JF80_ACTCY</name>
<reference evidence="1 2" key="1">
    <citation type="submission" date="2013-07" db="EMBL/GenBank/DDBJ databases">
        <authorList>
            <consortium name="DOE Joint Genome Institute"/>
            <person name="Reeve W."/>
            <person name="Huntemann M."/>
            <person name="Han J."/>
            <person name="Chen A."/>
            <person name="Kyrpides N."/>
            <person name="Mavromatis K."/>
            <person name="Markowitz V."/>
            <person name="Palaniappan K."/>
            <person name="Ivanova N."/>
            <person name="Schaumberg A."/>
            <person name="Pati A."/>
            <person name="Liolios K."/>
            <person name="Nordberg H.P."/>
            <person name="Cantor M.N."/>
            <person name="Hua S.X."/>
            <person name="Woyke T."/>
        </authorList>
    </citation>
    <scope>NUCLEOTIDE SEQUENCE [LARGE SCALE GENOMIC DNA]</scope>
    <source>
        <strain evidence="1 2">DSM 43889</strain>
    </source>
</reference>
<dbReference type="InterPro" id="IPR001544">
    <property type="entry name" value="Aminotrans_IV"/>
</dbReference>
<keyword evidence="1" id="KW-0032">Aminotransferase</keyword>
<sequence length="287" mass="31052">MSRAPGPRHPAPGADPAGELRLASLAVNTPGVLHAEIDGHPATVDQLLLPATVNYGHVTTMQVRNRRVRGLAAHLDRLDAANRELFGTGLDGDLVRRRVRHALAARHDATVRVSAFQPEDAPTSSLLVTVRPPADPPSAPRRLRSVRYQRPLPHLKHVGTFAQLHHGRQARQDGFDDALLVGQDDLVTEGTVSNIGFLAGTEVRWPEAPALAGVTEGLLVAGLTARGVPQHRRPVRLADLPGLSAAFVTNSRGVSPVSQIDDHHFPVDPDLMRTLHHTYASVPWDRL</sequence>
<evidence type="ECO:0000313" key="1">
    <source>
        <dbReference type="EMBL" id="MCP2331068.1"/>
    </source>
</evidence>
<keyword evidence="1" id="KW-0456">Lyase</keyword>
<dbReference type="Proteomes" id="UP000791080">
    <property type="component" value="Unassembled WGS sequence"/>
</dbReference>
<organism evidence="1 2">
    <name type="scientific">Actinoalloteichus caeruleus DSM 43889</name>
    <dbReference type="NCBI Taxonomy" id="1120930"/>
    <lineage>
        <taxon>Bacteria</taxon>
        <taxon>Bacillati</taxon>
        <taxon>Actinomycetota</taxon>
        <taxon>Actinomycetes</taxon>
        <taxon>Pseudonocardiales</taxon>
        <taxon>Pseudonocardiaceae</taxon>
        <taxon>Actinoalloteichus</taxon>
        <taxon>Actinoalloteichus cyanogriseus</taxon>
    </lineage>
</organism>
<dbReference type="GO" id="GO:0016829">
    <property type="term" value="F:lyase activity"/>
    <property type="evidence" value="ECO:0007669"/>
    <property type="project" value="UniProtKB-KW"/>
</dbReference>
<keyword evidence="1" id="KW-0808">Transferase</keyword>
<accession>A0ABT1JF80</accession>
<dbReference type="InterPro" id="IPR043132">
    <property type="entry name" value="BCAT-like_C"/>
</dbReference>
<dbReference type="Gene3D" id="3.30.470.10">
    <property type="match status" value="1"/>
</dbReference>
<dbReference type="InterPro" id="IPR043131">
    <property type="entry name" value="BCAT-like_N"/>
</dbReference>
<proteinExistence type="predicted"/>
<comment type="caution">
    <text evidence="1">The sequence shown here is derived from an EMBL/GenBank/DDBJ whole genome shotgun (WGS) entry which is preliminary data.</text>
</comment>
<protein>
    <submittedName>
        <fullName evidence="1">Branched-chain amino acid aminotransferase/4-amino-4-deoxychorismate lyase</fullName>
    </submittedName>
</protein>
<dbReference type="NCBIfam" id="NF006734">
    <property type="entry name" value="PRK09266.1"/>
    <property type="match status" value="1"/>
</dbReference>
<evidence type="ECO:0000313" key="2">
    <source>
        <dbReference type="Proteomes" id="UP000791080"/>
    </source>
</evidence>